<feature type="binding site" evidence="14">
    <location>
        <position position="239"/>
    </location>
    <ligand>
        <name>5-hydroxyisourate</name>
        <dbReference type="ChEBI" id="CHEBI:18072"/>
    </ligand>
</feature>
<keyword evidence="7 12" id="KW-0659">Purine metabolism</keyword>
<feature type="binding site" evidence="14">
    <location>
        <position position="240"/>
    </location>
    <ligand>
        <name>urate</name>
        <dbReference type="ChEBI" id="CHEBI:17775"/>
    </ligand>
</feature>
<dbReference type="PANTHER" id="PTHR42874">
    <property type="entry name" value="URICASE"/>
    <property type="match status" value="1"/>
</dbReference>
<evidence type="ECO:0000256" key="14">
    <source>
        <dbReference type="PIRSR" id="PIRSR000241-2"/>
    </source>
</evidence>
<feature type="active site" description="Charge relay system" evidence="13">
    <location>
        <position position="25"/>
    </location>
</feature>
<feature type="binding site" evidence="14">
    <location>
        <position position="266"/>
    </location>
    <ligand>
        <name>urate</name>
        <dbReference type="ChEBI" id="CHEBI:17775"/>
    </ligand>
</feature>
<evidence type="ECO:0000313" key="16">
    <source>
        <dbReference type="EMBL" id="CDW23399.1"/>
    </source>
</evidence>
<dbReference type="GO" id="GO:0006145">
    <property type="term" value="P:purine nucleobase catabolic process"/>
    <property type="evidence" value="ECO:0007669"/>
    <property type="project" value="TreeGrafter"/>
</dbReference>
<dbReference type="PANTHER" id="PTHR42874:SF1">
    <property type="entry name" value="URICASE"/>
    <property type="match status" value="1"/>
</dbReference>
<feature type="binding site" evidence="14">
    <location>
        <position position="266"/>
    </location>
    <ligand>
        <name>O2</name>
        <dbReference type="ChEBI" id="CHEBI:15379"/>
    </ligand>
</feature>
<feature type="binding site" evidence="14">
    <location>
        <position position="70"/>
    </location>
    <ligand>
        <name>O2</name>
        <dbReference type="ChEBI" id="CHEBI:15379"/>
    </ligand>
</feature>
<evidence type="ECO:0000256" key="9">
    <source>
        <dbReference type="ARBA" id="ARBA00023140"/>
    </source>
</evidence>
<evidence type="ECO:0000256" key="2">
    <source>
        <dbReference type="ARBA" id="ARBA00004275"/>
    </source>
</evidence>
<keyword evidence="8 12" id="KW-0560">Oxidoreductase</keyword>
<evidence type="ECO:0000256" key="4">
    <source>
        <dbReference type="ARBA" id="ARBA00009760"/>
    </source>
</evidence>
<proteinExistence type="inferred from homology"/>
<feature type="active site" description="Charge relay system" evidence="13">
    <location>
        <position position="70"/>
    </location>
</feature>
<dbReference type="NCBIfam" id="TIGR03383">
    <property type="entry name" value="urate_oxi"/>
    <property type="match status" value="1"/>
</dbReference>
<evidence type="ECO:0000256" key="7">
    <source>
        <dbReference type="ARBA" id="ARBA00022631"/>
    </source>
</evidence>
<dbReference type="AlphaFoldDB" id="A0A0K2TBG6"/>
<dbReference type="GO" id="GO:0019628">
    <property type="term" value="P:urate catabolic process"/>
    <property type="evidence" value="ECO:0007669"/>
    <property type="project" value="UniProtKB-UniPathway"/>
</dbReference>
<feature type="binding site" evidence="14">
    <location>
        <position position="70"/>
    </location>
    <ligand>
        <name>urate</name>
        <dbReference type="ChEBI" id="CHEBI:17775"/>
    </ligand>
</feature>
<dbReference type="PIRSF" id="PIRSF000241">
    <property type="entry name" value="Urate_oxidase"/>
    <property type="match status" value="1"/>
</dbReference>
<comment type="similarity">
    <text evidence="4 12 15">Belongs to the uricase family.</text>
</comment>
<sequence>MNESIPEKNAKSSKEFKILDRRYGKSYVKLLHVTRNKNIHTVKEYEVNMFLTLETEDDYTVGNNKHVVATDSQKNTVYLLAKQFGIESPEKFALLLVKHFLTKYAGNVIEATAEVEEAFKWKRMRGDHCHAFSADSSLTRTCKVTQKSGEVPQIFVGLKNFRILKSTQSSFVKFVDDEYRTLPCMEDRVFSTVVETEWKYFPSVDMSGKDYDSKFEEIIEHIIDWFAGDSKIGIHSPSVQMTMYQCLTSILSSILQIDYIYMKMPNKHYFSIDLSKFPESVGGAESNYDVFLPVDKPSGIIEATVGRKDLKKS</sequence>
<dbReference type="PRINTS" id="PR00093">
    <property type="entry name" value="URICASE"/>
</dbReference>
<evidence type="ECO:0000256" key="15">
    <source>
        <dbReference type="RuleBase" id="RU004455"/>
    </source>
</evidence>
<feature type="binding site" evidence="14">
    <location>
        <position position="266"/>
    </location>
    <ligand>
        <name>5-hydroxyisourate</name>
        <dbReference type="ChEBI" id="CHEBI:18072"/>
    </ligand>
</feature>
<comment type="catalytic activity">
    <reaction evidence="11 12 15">
        <text>urate + O2 + H2O = 5-hydroxyisourate + H2O2</text>
        <dbReference type="Rhea" id="RHEA:21368"/>
        <dbReference type="ChEBI" id="CHEBI:15377"/>
        <dbReference type="ChEBI" id="CHEBI:15379"/>
        <dbReference type="ChEBI" id="CHEBI:16240"/>
        <dbReference type="ChEBI" id="CHEBI:17775"/>
        <dbReference type="ChEBI" id="CHEBI:18072"/>
        <dbReference type="EC" id="1.7.3.3"/>
    </reaction>
</comment>
<feature type="binding site" evidence="14">
    <location>
        <position position="70"/>
    </location>
    <ligand>
        <name>5-hydroxyisourate</name>
        <dbReference type="ChEBI" id="CHEBI:18072"/>
    </ligand>
</feature>
<protein>
    <recommendedName>
        <fullName evidence="6 12">Uricase</fullName>
        <ecNumber evidence="5 12">1.7.3.3</ecNumber>
    </recommendedName>
    <alternativeName>
        <fullName evidence="10 12">Urate oxidase</fullName>
    </alternativeName>
</protein>
<comment type="subcellular location">
    <subcellularLocation>
        <location evidence="2 12">Peroxisome</location>
    </subcellularLocation>
</comment>
<dbReference type="Pfam" id="PF01014">
    <property type="entry name" value="Uricase"/>
    <property type="match status" value="2"/>
</dbReference>
<dbReference type="OrthoDB" id="9992118at2759"/>
<evidence type="ECO:0000256" key="12">
    <source>
        <dbReference type="PIRNR" id="PIRNR000241"/>
    </source>
</evidence>
<dbReference type="EC" id="1.7.3.3" evidence="5 12"/>
<dbReference type="EMBL" id="HACA01006038">
    <property type="protein sequence ID" value="CDW23399.1"/>
    <property type="molecule type" value="Transcribed_RNA"/>
</dbReference>
<keyword evidence="9 12" id="KW-0576">Peroxisome</keyword>
<accession>A0A0K2TBG6</accession>
<feature type="active site" description="Charge relay system" evidence="13">
    <location>
        <position position="268"/>
    </location>
</feature>
<evidence type="ECO:0000256" key="3">
    <source>
        <dbReference type="ARBA" id="ARBA00004831"/>
    </source>
</evidence>
<feature type="binding site" evidence="14">
    <location>
        <position position="71"/>
    </location>
    <ligand>
        <name>5-hydroxyisourate</name>
        <dbReference type="ChEBI" id="CHEBI:18072"/>
    </ligand>
</feature>
<evidence type="ECO:0000256" key="5">
    <source>
        <dbReference type="ARBA" id="ARBA00012598"/>
    </source>
</evidence>
<organism evidence="16">
    <name type="scientific">Lepeophtheirus salmonis</name>
    <name type="common">Salmon louse</name>
    <name type="synonym">Caligus salmonis</name>
    <dbReference type="NCBI Taxonomy" id="72036"/>
    <lineage>
        <taxon>Eukaryota</taxon>
        <taxon>Metazoa</taxon>
        <taxon>Ecdysozoa</taxon>
        <taxon>Arthropoda</taxon>
        <taxon>Crustacea</taxon>
        <taxon>Multicrustacea</taxon>
        <taxon>Hexanauplia</taxon>
        <taxon>Copepoda</taxon>
        <taxon>Siphonostomatoida</taxon>
        <taxon>Caligidae</taxon>
        <taxon>Lepeophtheirus</taxon>
    </lineage>
</organism>
<dbReference type="UniPathway" id="UPA00394">
    <property type="reaction ID" value="UER00650"/>
</dbReference>
<feature type="binding site" evidence="14">
    <location>
        <position position="188"/>
    </location>
    <ligand>
        <name>5-hydroxyisourate</name>
        <dbReference type="ChEBI" id="CHEBI:18072"/>
    </ligand>
</feature>
<dbReference type="GO" id="GO:0004846">
    <property type="term" value="F:urate oxidase activity"/>
    <property type="evidence" value="ECO:0007669"/>
    <property type="project" value="UniProtKB-EC"/>
</dbReference>
<reference evidence="16" key="1">
    <citation type="submission" date="2014-05" db="EMBL/GenBank/DDBJ databases">
        <authorList>
            <person name="Chronopoulou M."/>
        </authorList>
    </citation>
    <scope>NUCLEOTIDE SEQUENCE</scope>
    <source>
        <tissue evidence="16">Whole organism</tissue>
    </source>
</reference>
<dbReference type="InterPro" id="IPR002042">
    <property type="entry name" value="Uricase"/>
</dbReference>
<evidence type="ECO:0000256" key="10">
    <source>
        <dbReference type="ARBA" id="ARBA00031317"/>
    </source>
</evidence>
<evidence type="ECO:0000256" key="1">
    <source>
        <dbReference type="ARBA" id="ARBA00003860"/>
    </source>
</evidence>
<comment type="pathway">
    <text evidence="3 12">Purine metabolism; urate degradation; (S)-allantoin from urate: step 1/3.</text>
</comment>
<evidence type="ECO:0000256" key="11">
    <source>
        <dbReference type="ARBA" id="ARBA00048818"/>
    </source>
</evidence>
<dbReference type="SUPFAM" id="SSF55620">
    <property type="entry name" value="Tetrahydrobiopterin biosynthesis enzymes-like"/>
    <property type="match status" value="2"/>
</dbReference>
<feature type="binding site" evidence="14">
    <location>
        <position position="240"/>
    </location>
    <ligand>
        <name>5-hydroxyisourate</name>
        <dbReference type="ChEBI" id="CHEBI:18072"/>
    </ligand>
</feature>
<feature type="binding site" evidence="14">
    <location>
        <position position="239"/>
    </location>
    <ligand>
        <name>urate</name>
        <dbReference type="ChEBI" id="CHEBI:17775"/>
    </ligand>
</feature>
<evidence type="ECO:0000256" key="8">
    <source>
        <dbReference type="ARBA" id="ARBA00023002"/>
    </source>
</evidence>
<evidence type="ECO:0000256" key="6">
    <source>
        <dbReference type="ARBA" id="ARBA00017098"/>
    </source>
</evidence>
<name>A0A0K2TBG6_LEPSM</name>
<feature type="binding site" evidence="14">
    <location>
        <position position="171"/>
    </location>
    <ligand>
        <name>5-hydroxyisourate</name>
        <dbReference type="ChEBI" id="CHEBI:18072"/>
    </ligand>
</feature>
<evidence type="ECO:0000256" key="13">
    <source>
        <dbReference type="PIRSR" id="PIRSR000241-1"/>
    </source>
</evidence>
<feature type="binding site" evidence="14">
    <location>
        <position position="171"/>
    </location>
    <ligand>
        <name>urate</name>
        <dbReference type="ChEBI" id="CHEBI:17775"/>
    </ligand>
</feature>
<dbReference type="Gene3D" id="3.10.270.10">
    <property type="entry name" value="Urate Oxidase"/>
    <property type="match status" value="1"/>
</dbReference>
<feature type="binding site" evidence="14">
    <location>
        <position position="188"/>
    </location>
    <ligand>
        <name>urate</name>
        <dbReference type="ChEBI" id="CHEBI:17775"/>
    </ligand>
</feature>
<dbReference type="GO" id="GO:0005777">
    <property type="term" value="C:peroxisome"/>
    <property type="evidence" value="ECO:0007669"/>
    <property type="project" value="UniProtKB-SubCell"/>
</dbReference>
<comment type="function">
    <text evidence="1 12 15">Catalyzes the oxidation of uric acid to 5-hydroxyisourate, which is further processed to form (S)-allantoin.</text>
</comment>
<feature type="binding site" evidence="14">
    <location>
        <position position="71"/>
    </location>
    <ligand>
        <name>urate</name>
        <dbReference type="ChEBI" id="CHEBI:17775"/>
    </ligand>
</feature>